<feature type="signal peptide" evidence="1">
    <location>
        <begin position="1"/>
        <end position="20"/>
    </location>
</feature>
<evidence type="ECO:0000313" key="17">
    <source>
        <dbReference type="Proteomes" id="UP000460718"/>
    </source>
</evidence>
<evidence type="ECO:0000256" key="1">
    <source>
        <dbReference type="SAM" id="SignalP"/>
    </source>
</evidence>
<dbReference type="EMBL" id="QXFW01003292">
    <property type="protein sequence ID" value="KAE8971715.1"/>
    <property type="molecule type" value="Genomic_DNA"/>
</dbReference>
<evidence type="ECO:0000313" key="18">
    <source>
        <dbReference type="Proteomes" id="UP000476176"/>
    </source>
</evidence>
<proteinExistence type="predicted"/>
<evidence type="ECO:0000313" key="9">
    <source>
        <dbReference type="EMBL" id="KAE9180094.1"/>
    </source>
</evidence>
<evidence type="ECO:0000313" key="12">
    <source>
        <dbReference type="Proteomes" id="UP000433483"/>
    </source>
</evidence>
<dbReference type="Proteomes" id="UP000440732">
    <property type="component" value="Unassembled WGS sequence"/>
</dbReference>
<dbReference type="Proteomes" id="UP000433483">
    <property type="component" value="Unassembled WGS sequence"/>
</dbReference>
<evidence type="ECO:0000313" key="15">
    <source>
        <dbReference type="Proteomes" id="UP000440732"/>
    </source>
</evidence>
<dbReference type="AlphaFoldDB" id="A0A6A4BKR6"/>
<comment type="caution">
    <text evidence="10">The sequence shown here is derived from an EMBL/GenBank/DDBJ whole genome shotgun (WGS) entry which is preliminary data.</text>
</comment>
<evidence type="ECO:0000313" key="14">
    <source>
        <dbReference type="Proteomes" id="UP000440367"/>
    </source>
</evidence>
<evidence type="ECO:0000313" key="2">
    <source>
        <dbReference type="EMBL" id="KAE8922071.1"/>
    </source>
</evidence>
<dbReference type="Proteomes" id="UP000441208">
    <property type="component" value="Unassembled WGS sequence"/>
</dbReference>
<accession>A0A6A4BKR6</accession>
<evidence type="ECO:0000313" key="4">
    <source>
        <dbReference type="EMBL" id="KAE9069764.1"/>
    </source>
</evidence>
<evidence type="ECO:0000313" key="13">
    <source>
        <dbReference type="Proteomes" id="UP000437068"/>
    </source>
</evidence>
<evidence type="ECO:0000313" key="3">
    <source>
        <dbReference type="EMBL" id="KAE8971715.1"/>
    </source>
</evidence>
<dbReference type="Proteomes" id="UP000460718">
    <property type="component" value="Unassembled WGS sequence"/>
</dbReference>
<evidence type="ECO:0000313" key="8">
    <source>
        <dbReference type="EMBL" id="KAE9176927.1"/>
    </source>
</evidence>
<dbReference type="EMBL" id="QXGC01003285">
    <property type="protein sequence ID" value="KAE9176927.1"/>
    <property type="molecule type" value="Genomic_DNA"/>
</dbReference>
<dbReference type="EMBL" id="QXGA01003192">
    <property type="protein sequence ID" value="KAE9086328.1"/>
    <property type="molecule type" value="Genomic_DNA"/>
</dbReference>
<evidence type="ECO:0008006" key="20">
    <source>
        <dbReference type="Google" id="ProtNLM"/>
    </source>
</evidence>
<dbReference type="EMBL" id="QXGB01003263">
    <property type="protein sequence ID" value="KAE9171771.1"/>
    <property type="molecule type" value="Genomic_DNA"/>
</dbReference>
<evidence type="ECO:0000313" key="6">
    <source>
        <dbReference type="EMBL" id="KAE9086328.1"/>
    </source>
</evidence>
<dbReference type="Proteomes" id="UP000429523">
    <property type="component" value="Unassembled WGS sequence"/>
</dbReference>
<evidence type="ECO:0000313" key="10">
    <source>
        <dbReference type="EMBL" id="KAE9275855.1"/>
    </source>
</evidence>
<dbReference type="Proteomes" id="UP000488956">
    <property type="component" value="Unassembled WGS sequence"/>
</dbReference>
<evidence type="ECO:0000313" key="11">
    <source>
        <dbReference type="Proteomes" id="UP000429523"/>
    </source>
</evidence>
<organism evidence="10 13">
    <name type="scientific">Phytophthora fragariae</name>
    <dbReference type="NCBI Taxonomy" id="53985"/>
    <lineage>
        <taxon>Eukaryota</taxon>
        <taxon>Sar</taxon>
        <taxon>Stramenopiles</taxon>
        <taxon>Oomycota</taxon>
        <taxon>Peronosporomycetes</taxon>
        <taxon>Peronosporales</taxon>
        <taxon>Peronosporaceae</taxon>
        <taxon>Phytophthora</taxon>
    </lineage>
</organism>
<dbReference type="EMBL" id="QXFZ01003230">
    <property type="protein sequence ID" value="KAE9070397.1"/>
    <property type="molecule type" value="Genomic_DNA"/>
</dbReference>
<dbReference type="Proteomes" id="UP000440367">
    <property type="component" value="Unassembled WGS sequence"/>
</dbReference>
<keyword evidence="12" id="KW-1185">Reference proteome</keyword>
<evidence type="ECO:0000313" key="7">
    <source>
        <dbReference type="EMBL" id="KAE9171771.1"/>
    </source>
</evidence>
<dbReference type="EMBL" id="QXGF01003224">
    <property type="protein sequence ID" value="KAE8922071.1"/>
    <property type="molecule type" value="Genomic_DNA"/>
</dbReference>
<gene>
    <name evidence="10" type="ORF">PF001_g26397</name>
    <name evidence="9" type="ORF">PF002_g27655</name>
    <name evidence="8" type="ORF">PF004_g25919</name>
    <name evidence="7" type="ORF">PF005_g27006</name>
    <name evidence="6" type="ORF">PF006_g26048</name>
    <name evidence="5" type="ORF">PF007_g26953</name>
    <name evidence="2" type="ORF">PF009_g27656</name>
    <name evidence="4" type="ORF">PF010_g26543</name>
    <name evidence="3" type="ORF">PF011_g25933</name>
</gene>
<sequence>MPGSAALLSIISRLFSIVSQRPIAPSEGGHSAQKPVCGEWWTRAKHPCLS</sequence>
<evidence type="ECO:0000313" key="5">
    <source>
        <dbReference type="EMBL" id="KAE9070397.1"/>
    </source>
</evidence>
<dbReference type="EMBL" id="QXFX01003318">
    <property type="protein sequence ID" value="KAE9069764.1"/>
    <property type="molecule type" value="Genomic_DNA"/>
</dbReference>
<reference evidence="11 12" key="1">
    <citation type="submission" date="2018-08" db="EMBL/GenBank/DDBJ databases">
        <title>Genomic investigation of the strawberry pathogen Phytophthora fragariae indicates pathogenicity is determined by transcriptional variation in three key races.</title>
        <authorList>
            <person name="Adams T.M."/>
            <person name="Armitage A.D."/>
            <person name="Sobczyk M.K."/>
            <person name="Bates H.J."/>
            <person name="Dunwell J.M."/>
            <person name="Nellist C.F."/>
            <person name="Harrison R.J."/>
        </authorList>
    </citation>
    <scope>NUCLEOTIDE SEQUENCE [LARGE SCALE GENOMIC DNA]</scope>
    <source>
        <strain evidence="10 13">A4</strain>
        <strain evidence="9 14">BC-1</strain>
        <strain evidence="8 18">BC-23</strain>
        <strain evidence="7 12">NOV-27</strain>
        <strain evidence="6 15">NOV-5</strain>
        <strain evidence="5 16">NOV-71</strain>
        <strain evidence="2 11">NOV-9</strain>
        <strain evidence="4 19">ONT-3</strain>
        <strain evidence="3 17">SCRP245</strain>
    </source>
</reference>
<dbReference type="Proteomes" id="UP000437068">
    <property type="component" value="Unassembled WGS sequence"/>
</dbReference>
<name>A0A6A4BKR6_9STRA</name>
<dbReference type="EMBL" id="QXGE01003299">
    <property type="protein sequence ID" value="KAE9275855.1"/>
    <property type="molecule type" value="Genomic_DNA"/>
</dbReference>
<dbReference type="Proteomes" id="UP000476176">
    <property type="component" value="Unassembled WGS sequence"/>
</dbReference>
<feature type="chain" id="PRO_5036167100" description="RxLR effector protein" evidence="1">
    <location>
        <begin position="21"/>
        <end position="50"/>
    </location>
</feature>
<protein>
    <recommendedName>
        <fullName evidence="20">RxLR effector protein</fullName>
    </recommendedName>
</protein>
<evidence type="ECO:0000313" key="19">
    <source>
        <dbReference type="Proteomes" id="UP000488956"/>
    </source>
</evidence>
<dbReference type="EMBL" id="QXGD01003164">
    <property type="protein sequence ID" value="KAE9180094.1"/>
    <property type="molecule type" value="Genomic_DNA"/>
</dbReference>
<evidence type="ECO:0000313" key="16">
    <source>
        <dbReference type="Proteomes" id="UP000441208"/>
    </source>
</evidence>
<keyword evidence="1" id="KW-0732">Signal</keyword>